<keyword evidence="3" id="KW-1185">Reference proteome</keyword>
<evidence type="ECO:0000313" key="3">
    <source>
        <dbReference type="Proteomes" id="UP001106592"/>
    </source>
</evidence>
<dbReference type="Proteomes" id="UP001106592">
    <property type="component" value="Unassembled WGS sequence"/>
</dbReference>
<dbReference type="AlphaFoldDB" id="A0A9Q2XQV2"/>
<evidence type="ECO:0000259" key="1">
    <source>
        <dbReference type="Pfam" id="PF15570"/>
    </source>
</evidence>
<name>A0A9Q2XQV2_9PSED</name>
<evidence type="ECO:0000313" key="2">
    <source>
        <dbReference type="EMBL" id="MBV6290395.1"/>
    </source>
</evidence>
<dbReference type="EMBL" id="JAHTBI010000139">
    <property type="protein sequence ID" value="MBV6290395.1"/>
    <property type="molecule type" value="Genomic_DNA"/>
</dbReference>
<dbReference type="InterPro" id="IPR029079">
    <property type="entry name" value="Imm43"/>
</dbReference>
<dbReference type="Pfam" id="PF15570">
    <property type="entry name" value="Imm43"/>
    <property type="match status" value="1"/>
</dbReference>
<dbReference type="RefSeq" id="WP_217978388.1">
    <property type="nucleotide sequence ID" value="NZ_JAHTBI010000139.1"/>
</dbReference>
<feature type="domain" description="Immunity protein 43" evidence="1">
    <location>
        <begin position="78"/>
        <end position="195"/>
    </location>
</feature>
<proteinExistence type="predicted"/>
<gene>
    <name evidence="2" type="ORF">KUO17_25830</name>
</gene>
<comment type="caution">
    <text evidence="2">The sequence shown here is derived from an EMBL/GenBank/DDBJ whole genome shotgun (WGS) entry which is preliminary data.</text>
</comment>
<sequence length="206" mass="23389">MKYYVLSQKEESGCQLGTLDAALYDKFYTGTADVEYGFFPWYSRKCEMRSGGVFPKGGVLICGDDYYDFDVRSISRFFYIVSDEFLAACRTLNVDIVDFAEIQVLSKSGTKISSKNYNAVLFNEFDARKDSDPSSTFMEKESGRPFRIKKLVLPAKWDLDLFKYGGMISGSSSLICSERFKELAKDFKGINYTPLDTVLWSGIRAI</sequence>
<reference evidence="2" key="2">
    <citation type="journal article" date="2023" name="Plant Pathol.">
        <title>Dismantling and reorganizing Pseudomonas marginalis sensu#lato.</title>
        <authorList>
            <person name="Sawada H."/>
            <person name="Fujikawa T."/>
            <person name="Satou M."/>
        </authorList>
    </citation>
    <scope>NUCLEOTIDE SEQUENCE</scope>
    <source>
        <strain evidence="2">MAFF 301350</strain>
    </source>
</reference>
<reference evidence="2" key="1">
    <citation type="journal article" date="2022" name="Int. J. Syst. Evol. Microbiol.">
        <title>Pseudomonas aegrilactucae sp. nov. and Pseudomonas morbosilactucae sp. nov., pathogens causing bacterial rot of lettuce in Japan.</title>
        <authorList>
            <person name="Sawada H."/>
            <person name="Fujikawa T."/>
            <person name="Satou M."/>
        </authorList>
    </citation>
    <scope>NUCLEOTIDE SEQUENCE</scope>
    <source>
        <strain evidence="2">MAFF 301350</strain>
    </source>
</reference>
<organism evidence="2 3">
    <name type="scientific">Pseudomonas aegrilactucae</name>
    <dbReference type="NCBI Taxonomy" id="2854028"/>
    <lineage>
        <taxon>Bacteria</taxon>
        <taxon>Pseudomonadati</taxon>
        <taxon>Pseudomonadota</taxon>
        <taxon>Gammaproteobacteria</taxon>
        <taxon>Pseudomonadales</taxon>
        <taxon>Pseudomonadaceae</taxon>
        <taxon>Pseudomonas</taxon>
    </lineage>
</organism>
<protein>
    <recommendedName>
        <fullName evidence="1">Immunity protein 43 domain-containing protein</fullName>
    </recommendedName>
</protein>
<accession>A0A9Q2XQV2</accession>